<dbReference type="SUPFAM" id="SSF49899">
    <property type="entry name" value="Concanavalin A-like lectins/glucanases"/>
    <property type="match status" value="3"/>
</dbReference>
<evidence type="ECO:0000313" key="7">
    <source>
        <dbReference type="EMBL" id="GIE25331.1"/>
    </source>
</evidence>
<dbReference type="InterPro" id="IPR000772">
    <property type="entry name" value="Ricin_B_lectin"/>
</dbReference>
<evidence type="ECO:0000256" key="4">
    <source>
        <dbReference type="SAM" id="MobiDB-lite"/>
    </source>
</evidence>
<dbReference type="Gene3D" id="2.180.10.10">
    <property type="entry name" value="RHS repeat-associated core"/>
    <property type="match status" value="6"/>
</dbReference>
<dbReference type="PANTHER" id="PTHR32305:SF15">
    <property type="entry name" value="PROTEIN RHSA-RELATED"/>
    <property type="match status" value="1"/>
</dbReference>
<evidence type="ECO:0000313" key="8">
    <source>
        <dbReference type="Proteomes" id="UP000603200"/>
    </source>
</evidence>
<keyword evidence="5" id="KW-0472">Membrane</keyword>
<dbReference type="Pfam" id="PF05593">
    <property type="entry name" value="RHS_repeat"/>
    <property type="match status" value="5"/>
</dbReference>
<feature type="compositionally biased region" description="Low complexity" evidence="4">
    <location>
        <begin position="167"/>
        <end position="209"/>
    </location>
</feature>
<dbReference type="InterPro" id="IPR003587">
    <property type="entry name" value="Hint_dom_N"/>
</dbReference>
<feature type="compositionally biased region" description="Low complexity" evidence="4">
    <location>
        <begin position="1993"/>
        <end position="2004"/>
    </location>
</feature>
<keyword evidence="2" id="KW-0677">Repeat</keyword>
<dbReference type="CDD" id="cd00081">
    <property type="entry name" value="Hint"/>
    <property type="match status" value="1"/>
</dbReference>
<dbReference type="Pfam" id="PF07591">
    <property type="entry name" value="PT-HINT"/>
    <property type="match status" value="1"/>
</dbReference>
<dbReference type="Gene3D" id="2.60.120.200">
    <property type="match status" value="2"/>
</dbReference>
<feature type="region of interest" description="Disordered" evidence="4">
    <location>
        <begin position="1993"/>
        <end position="2033"/>
    </location>
</feature>
<dbReference type="Pfam" id="PF00652">
    <property type="entry name" value="Ricin_B_lectin"/>
    <property type="match status" value="1"/>
</dbReference>
<dbReference type="SUPFAM" id="SSF50370">
    <property type="entry name" value="Ricin B-like lectins"/>
    <property type="match status" value="1"/>
</dbReference>
<dbReference type="NCBIfam" id="TIGR03696">
    <property type="entry name" value="Rhs_assc_core"/>
    <property type="match status" value="1"/>
</dbReference>
<evidence type="ECO:0000256" key="1">
    <source>
        <dbReference type="ARBA" id="ARBA00022729"/>
    </source>
</evidence>
<evidence type="ECO:0000256" key="2">
    <source>
        <dbReference type="ARBA" id="ARBA00022737"/>
    </source>
</evidence>
<dbReference type="InterPro" id="IPR045351">
    <property type="entry name" value="DUF6531"/>
</dbReference>
<dbReference type="SMART" id="SM00458">
    <property type="entry name" value="RICIN"/>
    <property type="match status" value="1"/>
</dbReference>
<keyword evidence="8" id="KW-1185">Reference proteome</keyword>
<evidence type="ECO:0000256" key="5">
    <source>
        <dbReference type="SAM" id="Phobius"/>
    </source>
</evidence>
<feature type="domain" description="Laminin G" evidence="6">
    <location>
        <begin position="876"/>
        <end position="1064"/>
    </location>
</feature>
<dbReference type="InterPro" id="IPR050708">
    <property type="entry name" value="T6SS_VgrG/RHS"/>
</dbReference>
<dbReference type="SUPFAM" id="SSF51294">
    <property type="entry name" value="Hedgehog/intein (Hint) domain"/>
    <property type="match status" value="1"/>
</dbReference>
<keyword evidence="3" id="KW-1015">Disulfide bond</keyword>
<gene>
    <name evidence="7" type="ORF">Ahu01nite_084330</name>
</gene>
<dbReference type="EMBL" id="BOMN01000118">
    <property type="protein sequence ID" value="GIE25331.1"/>
    <property type="molecule type" value="Genomic_DNA"/>
</dbReference>
<dbReference type="Pfam" id="PF25023">
    <property type="entry name" value="TEN_YD-shell"/>
    <property type="match status" value="2"/>
</dbReference>
<feature type="region of interest" description="Disordered" evidence="4">
    <location>
        <begin position="154"/>
        <end position="216"/>
    </location>
</feature>
<dbReference type="PROSITE" id="PS50025">
    <property type="entry name" value="LAM_G_DOMAIN"/>
    <property type="match status" value="1"/>
</dbReference>
<feature type="region of interest" description="Disordered" evidence="4">
    <location>
        <begin position="26"/>
        <end position="103"/>
    </location>
</feature>
<dbReference type="Gene3D" id="2.80.10.50">
    <property type="match status" value="1"/>
</dbReference>
<name>A0ABQ4A3B5_9ACTN</name>
<dbReference type="InterPro" id="IPR022385">
    <property type="entry name" value="Rhs_assc_core"/>
</dbReference>
<dbReference type="PANTHER" id="PTHR32305">
    <property type="match status" value="1"/>
</dbReference>
<dbReference type="InterPro" id="IPR006141">
    <property type="entry name" value="Intein_N"/>
</dbReference>
<comment type="caution">
    <text evidence="7">The sequence shown here is derived from an EMBL/GenBank/DDBJ whole genome shotgun (WGS) entry which is preliminary data.</text>
</comment>
<dbReference type="SMART" id="SM00306">
    <property type="entry name" value="HintN"/>
    <property type="match status" value="1"/>
</dbReference>
<keyword evidence="5" id="KW-1133">Transmembrane helix</keyword>
<dbReference type="Pfam" id="PF13385">
    <property type="entry name" value="Laminin_G_3"/>
    <property type="match status" value="2"/>
</dbReference>
<dbReference type="InterPro" id="IPR036844">
    <property type="entry name" value="Hint_dom_sf"/>
</dbReference>
<dbReference type="InterPro" id="IPR035992">
    <property type="entry name" value="Ricin_B-like_lectins"/>
</dbReference>
<keyword evidence="5" id="KW-0812">Transmembrane</keyword>
<dbReference type="InterPro" id="IPR031325">
    <property type="entry name" value="RHS_repeat"/>
</dbReference>
<keyword evidence="1" id="KW-0732">Signal</keyword>
<proteinExistence type="predicted"/>
<dbReference type="InterPro" id="IPR006558">
    <property type="entry name" value="LamG-like"/>
</dbReference>
<protein>
    <recommendedName>
        <fullName evidence="6">Laminin G domain-containing protein</fullName>
    </recommendedName>
</protein>
<evidence type="ECO:0000256" key="3">
    <source>
        <dbReference type="ARBA" id="ARBA00023157"/>
    </source>
</evidence>
<dbReference type="CDD" id="cd23451">
    <property type="entry name" value="beta-trefoil_Ricin_laminarinase"/>
    <property type="match status" value="1"/>
</dbReference>
<dbReference type="InterPro" id="IPR056823">
    <property type="entry name" value="TEN-like_YD-shell"/>
</dbReference>
<dbReference type="PROSITE" id="PS50817">
    <property type="entry name" value="INTEIN_N_TER"/>
    <property type="match status" value="1"/>
</dbReference>
<accession>A0ABQ4A3B5</accession>
<feature type="compositionally biased region" description="Polar residues" evidence="4">
    <location>
        <begin position="2006"/>
        <end position="2018"/>
    </location>
</feature>
<dbReference type="SMART" id="SM00560">
    <property type="entry name" value="LamGL"/>
    <property type="match status" value="1"/>
</dbReference>
<dbReference type="PROSITE" id="PS50231">
    <property type="entry name" value="RICIN_B_LECTIN"/>
    <property type="match status" value="1"/>
</dbReference>
<dbReference type="InterPro" id="IPR013320">
    <property type="entry name" value="ConA-like_dom_sf"/>
</dbReference>
<dbReference type="CDD" id="cd00110">
    <property type="entry name" value="LamG"/>
    <property type="match status" value="1"/>
</dbReference>
<dbReference type="InterPro" id="IPR006530">
    <property type="entry name" value="YD"/>
</dbReference>
<organism evidence="7 8">
    <name type="scientific">Winogradskya humida</name>
    <dbReference type="NCBI Taxonomy" id="113566"/>
    <lineage>
        <taxon>Bacteria</taxon>
        <taxon>Bacillati</taxon>
        <taxon>Actinomycetota</taxon>
        <taxon>Actinomycetes</taxon>
        <taxon>Micromonosporales</taxon>
        <taxon>Micromonosporaceae</taxon>
        <taxon>Winogradskya</taxon>
    </lineage>
</organism>
<sequence>MPEGGSFPLSWLADAFRLPAALASVTGLPVQERRDPGKGGYVPTSETRANGGVGSPQSIVEGGLDGYRPFEPEKVTTTTGPQARGFVEETSKRQAGKSAAEMDQYLNADGSTTRIFSADPVNYRTADGKWQPIDPTLIRVGDRWRTRANSLSVTIGAPTEASPAPEANSATASPTPETSPAPSASPASEVNPASKASPAAEASPTPMASVAAGSDAAPEKRAEPLAAITVAEGIEAGWSLDGAAAVTPAITGATAAYPEILPGTDLELHTTATGFDQTLILKSPQAKAAGEWLLPLNLTGLTPHTAATGDVELRDDDDAVRATIMPGSTPVKVETIDGGRSLRMTADSAWLNDPARVFPLRLGVTVTTDADAVTKNTALTVPIDTTRPAGTHVTEARVEVAGCETDQPVTVTGADGRQPLGTATTCKADATVPLDEAAVDSALAKAKTKTADLELTVSAAAEANVVVTLAANKVPQIDTRYPALNAVVETLTPQLVTRAHDPDNSPAKGLTYAYTVYDTTATAVATSGTVTTSGWQVPAGKLAWNTSYYYTVKVGDTVGTTAESAVSAFATTVPQPRLTSDLAQNPGAGFDPNNGNYTTDATDAEVAGVGPALEISRSYNSLDTRRTGAFGQGWASILDTAVTERKDAAGAVKTVEVTYPNGSEVAFGRNADGTFTPPSGRFAVFTAQTSGTTVTGYTLTDKDATKYVFGRSIVTGRFGVTSIADANGRALTFAYDAGTGLISTMTNTSGRKLTLTWATTAAPTSGASHVASVVTDAPVAGGTGYTWTYTYGTYDRLTSVCPPGTSTACTVYEWANWHNQQANAVLDLNPYSFWRLNETEGTSAASSVLTNAGVDNGIYKNVTLGGAASLADSTSPTTGFNGTTSSVQLPGKLVNDGSYQSLSMWFKTSTAGGVLFSYSGGSISAGTTTGNYVPALYVDKNGFLRGEFWQGAVAPMKSKKTVTDGSWHHVVLSGAGNTQTMYVDGLPAADLAGTIGLFQTTGSAYEYVGAGFVGGSWPDHVDTGKAPAPARYFTGSIADVGFFTKTLSSSDVTGIYQVATNSSSAIRSVTSPAGKVTSQIAISTVSGQVSSVTDENGGVWTMGQPSIAGSSEVYVASVLGAKPLNYWRLGETEADTADAVNEVAGSTATYSSVQLGAAGPFPDSTAATFNGSTSAVALPGTVAAAGASSVGVWFNTTAAGKVVLGSQAGVLGTTTAPGLPTLWISADGRLRGLSPSTTPTGPLRSGIAGKCVNVTDGATANGTKVGIYTCNGAAAQNWTWYADGTVRALGKCLDAKSSGTVNGTLVQLYDCNNSVAQVWEPTTGGGLKNTNAGKCLDDPDSTTVNDTQLRIWTCNSTAAQQWPVSLASSAAVNDGKWHQAVLTSTGLAQVLYVDGVKAASSTGSVALDPGAQPYAYLGVGLTGTGWSGLTANTTSYYTGKLAEAAFFATTVTADQVAAQFAASKLTVPVAVTTVDTSVQTITMPVKTVAVTDPGGKTVSYAYDLVNNRQIAETDALGNTTRYGYDSGGFDSLVYDPNGVRTQNVQDKRGNTIQALTCQDQSANLCSSTYYGYYLNAADPVDPRNDLMVSSRDGRSADRADNTYRTIYDYDTKGNPVTTTDPLKRITATAYTDGTTIAAADGGFAPAGLPYQITNAANSVQAITYNANGDIAKTVSPAGEVTAYTYDRLGRKLSETVTTSTFPSGRTSTFTYDALGRVLTESDPPVTNRVTGAVHTLVATNVYDADGRMMSQSIADTTGGDVARTETVKYNDRGQRLTATDATGKSTSFTYDAYGQVVTETDSDGGVTAYVVDPEGHVLSETMKGWTGDPDAPQDPKDLITETNMYDPDGRLASTTDAMGRTTSYTYTDNDLTATVTVTDGTSSFVQERNTYDNDGNLETQITGNGATKTAFKYDEAGRQTITTLDPDGLNRVSTNEYAKDDNIWRTTQRVGTGEVLSATDHQYDTEGRMTAETSYNGDPASTPLARWKLDATTGTTAADSSGNAPGTANNGVTWSTSAPAGHTGSAAFNRDQKGRVTSVGGPVVDTTRSWTVSAWVYLTISEVRNFAAVSQDGPVRSTFMLGYAGTNNKWRMLSSRSSTAQNTVESQVTAATNTWTQLTGVYDSSIDKMSLYVNGEFQTTAGITGMASTGPFIIGGGKWDGGVSDSWPGQVADVQAYQGVLTADQIKKVYAGTAPAAGATVSRSSAVTDEGGLATRSIDPLGNATDVTYDEAERPVVTVAAPVVADTEAGTVTARPVTYTGYDTFGDETESVDANGNRTTTVFDRAGRAYETHDPTYTTPAGTTISPVSKVEYDTLGQAVSSTDELGNVTRNTFDQLGRTTRSVAPNGGITRVSYDLAGQPLTVTDPTGAVSATTYDFLGRQKTTTQAVRQTGGAYETKYNYDTAGRLESTTTPAGATEHYTYNAVGQPVTSVDPAGQTTTTAYDGQGLPVKVTQPDGTYQTTSYDMLSRPTAAASYGAGSTTPGTTSAQSYDAAGKVLTSTDGRGTTTSYTYDPTGLVLTEKQPISATASITTSFGYDLVGNRTRFTDGRGNAFRTTYNAWNLSESTIEPATTRTPSAVNRTWTITYDAAGQAVSQRAPGGVVQTYSYDSAGSLKSQSGTGAEADTGTRTFDYDLAGRVTSFATPTGSNTVGYDDRGLPLSITGASGNSSFTYTADGLMASRTDAAGTTAYTYDGADRLATLSNSAAGADLRYTYDTTSAVKKITYGGTGNVRTFDYDDLHRVNSDSLATAAGAAVAKISYGWDANGNETSKTTTSFGAGTTANKYTYDLADRLTSWDNGNTTVGYTYDASGNRTGNGSTTYTYDEQNRLFSDSTGAGYSYSPRGTLTSVAGNGTTTSYTSDAFDQTTGQGLSYDALGRAVRAGFSYTGTGNDLAGDGTATYARDPSASVISAGGRLTWTDLHDDVVGQFTPTGTTLTGSRTYDPLGKVVTETGMLGNLGYQSEYTEPSTGRVNMAARWYNPGTGQFDNRDTAANSPVPDSINANRYQYGDANPLTVTDPTGHWGFRSITSFVSRAASTVTSYASQAASVARSYSSSVYHATVSLAYSATAYTLHQVSKAAKKVGFKRLAKRADAGRKRYAKKARIHRHKAHRSYERAQRKGHALKQRAARAANKVAKKVNDATKRSVKWVKAHKKQIIAVVAVVAVVAATVALGPVGGIVAGIAINVAKDALLGEIHSIGDLASSAAMGAVTGIIGAATGGLGGAVGCRIAGMAATKLGAGFAGKVAAGAIDGGVTGGVSDAAEQLVRTGRIDVRQTAQAAAVGAFTGGLTRGLMKKSACHSFDPTTRIFMADGTVKQIGDVSLGDEVLSTDPESGDTEGKKVSVLHHHLDTDLAKVTVSDTKTGKRAVLDTTANHPFWSEDRQAWVEAKDLKPGERLRSADGESSQRVASVKLWNGLKWMDDLTVNDIHTYYVLAGNTPVLVHNNSGEPCKPPVGSRDSLDGAGKQSYDTLKAAVGRARGDHDSIRDNLGPNQVGRTDVPFFVQRMWAGTALEKAVAADPKVVADGNIVHVGASLPGRAEPDFVIGGSHNIDVTGASRTSISEHMGRDYYKHNDQLLTYPTLAGADIAKIFGKVGRG</sequence>
<feature type="transmembrane region" description="Helical" evidence="5">
    <location>
        <begin position="3159"/>
        <end position="3187"/>
    </location>
</feature>
<dbReference type="Proteomes" id="UP000603200">
    <property type="component" value="Unassembled WGS sequence"/>
</dbReference>
<dbReference type="Gene3D" id="2.170.16.10">
    <property type="entry name" value="Hedgehog/Intein (Hint) domain"/>
    <property type="match status" value="1"/>
</dbReference>
<dbReference type="NCBIfam" id="TIGR01643">
    <property type="entry name" value="YD_repeat_2x"/>
    <property type="match status" value="9"/>
</dbReference>
<evidence type="ECO:0000259" key="6">
    <source>
        <dbReference type="PROSITE" id="PS50025"/>
    </source>
</evidence>
<dbReference type="InterPro" id="IPR001791">
    <property type="entry name" value="Laminin_G"/>
</dbReference>
<reference evidence="7 8" key="1">
    <citation type="submission" date="2021-01" db="EMBL/GenBank/DDBJ databases">
        <title>Whole genome shotgun sequence of Actinoplanes humidus NBRC 14915.</title>
        <authorList>
            <person name="Komaki H."/>
            <person name="Tamura T."/>
        </authorList>
    </citation>
    <scope>NUCLEOTIDE SEQUENCE [LARGE SCALE GENOMIC DNA]</scope>
    <source>
        <strain evidence="7 8">NBRC 14915</strain>
    </source>
</reference>
<dbReference type="Pfam" id="PF20148">
    <property type="entry name" value="DUF6531"/>
    <property type="match status" value="1"/>
</dbReference>